<comment type="caution">
    <text evidence="2">The sequence shown here is derived from an EMBL/GenBank/DDBJ whole genome shotgun (WGS) entry which is preliminary data.</text>
</comment>
<organism evidence="2 3">
    <name type="scientific">Cryptosporangium phraense</name>
    <dbReference type="NCBI Taxonomy" id="2593070"/>
    <lineage>
        <taxon>Bacteria</taxon>
        <taxon>Bacillati</taxon>
        <taxon>Actinomycetota</taxon>
        <taxon>Actinomycetes</taxon>
        <taxon>Cryptosporangiales</taxon>
        <taxon>Cryptosporangiaceae</taxon>
        <taxon>Cryptosporangium</taxon>
    </lineage>
</organism>
<protein>
    <recommendedName>
        <fullName evidence="4">Hemophore-related protein</fullName>
    </recommendedName>
</protein>
<keyword evidence="3" id="KW-1185">Reference proteome</keyword>
<evidence type="ECO:0000313" key="2">
    <source>
        <dbReference type="EMBL" id="TQS40903.1"/>
    </source>
</evidence>
<evidence type="ECO:0000256" key="1">
    <source>
        <dbReference type="SAM" id="SignalP"/>
    </source>
</evidence>
<dbReference type="PROSITE" id="PS51257">
    <property type="entry name" value="PROKAR_LIPOPROTEIN"/>
    <property type="match status" value="1"/>
</dbReference>
<feature type="signal peptide" evidence="1">
    <location>
        <begin position="1"/>
        <end position="20"/>
    </location>
</feature>
<proteinExistence type="predicted"/>
<evidence type="ECO:0000313" key="3">
    <source>
        <dbReference type="Proteomes" id="UP000317982"/>
    </source>
</evidence>
<accession>A0A545AHV3</accession>
<dbReference type="InParanoid" id="A0A545AHV3"/>
<gene>
    <name evidence="2" type="ORF">FL583_32260</name>
</gene>
<keyword evidence="1" id="KW-0732">Signal</keyword>
<sequence length="116" mass="11773">MSRRWIVLVGLALVSACGTADPAPTAGSPSQSAAASGDQLCGHLEQIEPQVAAATSPSDARTIVSIQVATIASSNPGLRDAIATQLDTLTTKSCPQTRQAILAKVGADSFADVVKE</sequence>
<dbReference type="RefSeq" id="WP_142708667.1">
    <property type="nucleotide sequence ID" value="NZ_VIRS01000032.1"/>
</dbReference>
<dbReference type="AlphaFoldDB" id="A0A545AHV3"/>
<dbReference type="EMBL" id="VIRS01000032">
    <property type="protein sequence ID" value="TQS40903.1"/>
    <property type="molecule type" value="Genomic_DNA"/>
</dbReference>
<feature type="chain" id="PRO_5039238815" description="Hemophore-related protein" evidence="1">
    <location>
        <begin position="21"/>
        <end position="116"/>
    </location>
</feature>
<reference evidence="2 3" key="1">
    <citation type="submission" date="2019-07" db="EMBL/GenBank/DDBJ databases">
        <title>Cryptosporangium phraense sp. nov., isolated from plant litter.</title>
        <authorList>
            <person name="Suriyachadkun C."/>
        </authorList>
    </citation>
    <scope>NUCLEOTIDE SEQUENCE [LARGE SCALE GENOMIC DNA]</scope>
    <source>
        <strain evidence="2 3">A-T 5661</strain>
    </source>
</reference>
<evidence type="ECO:0008006" key="4">
    <source>
        <dbReference type="Google" id="ProtNLM"/>
    </source>
</evidence>
<dbReference type="Proteomes" id="UP000317982">
    <property type="component" value="Unassembled WGS sequence"/>
</dbReference>
<name>A0A545AHV3_9ACTN</name>